<protein>
    <submittedName>
        <fullName evidence="3">Armadillo repeat-containing protein 5</fullName>
    </submittedName>
</protein>
<proteinExistence type="predicted"/>
<reference evidence="3 4" key="1">
    <citation type="journal article" date="2015" name="Genome Biol. Evol.">
        <title>The genome of winter moth (Operophtera brumata) provides a genomic perspective on sexual dimorphism and phenology.</title>
        <authorList>
            <person name="Derks M.F."/>
            <person name="Smit S."/>
            <person name="Salis L."/>
            <person name="Schijlen E."/>
            <person name="Bossers A."/>
            <person name="Mateman C."/>
            <person name="Pijl A.S."/>
            <person name="de Ridder D."/>
            <person name="Groenen M.A."/>
            <person name="Visser M.E."/>
            <person name="Megens H.J."/>
        </authorList>
    </citation>
    <scope>NUCLEOTIDE SEQUENCE [LARGE SCALE GENOMIC DNA]</scope>
    <source>
        <strain evidence="3">WM2013NL</strain>
        <tissue evidence="3">Head and thorax</tissue>
    </source>
</reference>
<name>A0A0L7LLP1_OPEBR</name>
<dbReference type="SMART" id="SM00225">
    <property type="entry name" value="BTB"/>
    <property type="match status" value="1"/>
</dbReference>
<dbReference type="InterPro" id="IPR011333">
    <property type="entry name" value="SKP1/BTB/POZ_sf"/>
</dbReference>
<accession>A0A0L7LLP1</accession>
<dbReference type="Pfam" id="PF24768">
    <property type="entry name" value="ARM_ARMC5"/>
    <property type="match status" value="1"/>
</dbReference>
<dbReference type="Gene3D" id="1.25.10.10">
    <property type="entry name" value="Leucine-rich Repeat Variant"/>
    <property type="match status" value="1"/>
</dbReference>
<feature type="domain" description="BTB" evidence="2">
    <location>
        <begin position="526"/>
        <end position="635"/>
    </location>
</feature>
<dbReference type="Proteomes" id="UP000037510">
    <property type="component" value="Unassembled WGS sequence"/>
</dbReference>
<organism evidence="3 4">
    <name type="scientific">Operophtera brumata</name>
    <name type="common">Winter moth</name>
    <name type="synonym">Phalaena brumata</name>
    <dbReference type="NCBI Taxonomy" id="104452"/>
    <lineage>
        <taxon>Eukaryota</taxon>
        <taxon>Metazoa</taxon>
        <taxon>Ecdysozoa</taxon>
        <taxon>Arthropoda</taxon>
        <taxon>Hexapoda</taxon>
        <taxon>Insecta</taxon>
        <taxon>Pterygota</taxon>
        <taxon>Neoptera</taxon>
        <taxon>Endopterygota</taxon>
        <taxon>Lepidoptera</taxon>
        <taxon>Glossata</taxon>
        <taxon>Ditrysia</taxon>
        <taxon>Geometroidea</taxon>
        <taxon>Geometridae</taxon>
        <taxon>Larentiinae</taxon>
        <taxon>Operophtera</taxon>
    </lineage>
</organism>
<evidence type="ECO:0000256" key="1">
    <source>
        <dbReference type="SAM" id="MobiDB-lite"/>
    </source>
</evidence>
<dbReference type="Gene3D" id="3.30.710.10">
    <property type="entry name" value="Potassium Channel Kv1.1, Chain A"/>
    <property type="match status" value="1"/>
</dbReference>
<evidence type="ECO:0000259" key="2">
    <source>
        <dbReference type="SMART" id="SM00225"/>
    </source>
</evidence>
<dbReference type="Pfam" id="PF00651">
    <property type="entry name" value="BTB"/>
    <property type="match status" value="1"/>
</dbReference>
<dbReference type="PANTHER" id="PTHR23312">
    <property type="entry name" value="ARMC5 ARMADILLO REPEAT-CONTAINING -RELATED"/>
    <property type="match status" value="1"/>
</dbReference>
<feature type="region of interest" description="Disordered" evidence="1">
    <location>
        <begin position="418"/>
        <end position="448"/>
    </location>
</feature>
<sequence length="706" mass="79113">MDKNYVKTVIEGLKSTSSSRVQEVLLKIRSKVIADGNGLQLFRECGGLEYLVPHLRKPNERILDLSLSILGNCCLDDQTCLAAGKLNIFTPLITVLKTVCRDSIVGRACRVIGNLAQKTSNAEELHNHGAVFALITLIENRDKNTSYPTLTMAVRAIRREEMLSLNSVRCIAILLTTECELAGILKSADPLKETAELRKSQEELITVLWWPEGAARALSQLSAFQILINEGLITLLTDELTKYLTTMKIEHSYKEITETEDINDTSCADSTQDTSQNSSDVASNQSEGRSALYQRRKRPLSNNEDELKVVIERDNMMVGFIDAVDSATDDSANEGESPRRKNLKRARSSSPNTVTRIKFHSSRSPEHCPLSPHSDGNQSGFSPEYKFVSKRGRRDWSPESGVSSGEGAASPYWAEYQWSPSSSTGPTSPYSTNEACDPDQSAPEPAPNNMDLLTGRECLNALLDYVERCRKPMGRAARILTRLLGNALCLVNVLKHKLAIRLHRMSVTSVHPVSKCQQCKEVTKEDIVTFELDDLSTVQANKLFLCQNSDVFSAMLMGCFKESIEECVRIKNVTKQGLEYLFTLLHLGLHNSKSDVQVFPMADKLETNLEVLLLADRFLFDKLKELLSSAILQFLLNPDTADKIYVWSLSEGMGFLCIEAVAYLLTGRMCETERTRSFKAILNLEYKEQWLDDVRTIIIRQLEQRM</sequence>
<evidence type="ECO:0000313" key="3">
    <source>
        <dbReference type="EMBL" id="KOB76345.1"/>
    </source>
</evidence>
<comment type="caution">
    <text evidence="3">The sequence shown here is derived from an EMBL/GenBank/DDBJ whole genome shotgun (WGS) entry which is preliminary data.</text>
</comment>
<feature type="compositionally biased region" description="Low complexity" evidence="1">
    <location>
        <begin position="419"/>
        <end position="432"/>
    </location>
</feature>
<dbReference type="InterPro" id="IPR016024">
    <property type="entry name" value="ARM-type_fold"/>
</dbReference>
<feature type="region of interest" description="Disordered" evidence="1">
    <location>
        <begin position="328"/>
        <end position="384"/>
    </location>
</feature>
<dbReference type="EMBL" id="JTDY01000648">
    <property type="protein sequence ID" value="KOB76345.1"/>
    <property type="molecule type" value="Genomic_DNA"/>
</dbReference>
<dbReference type="InterPro" id="IPR055445">
    <property type="entry name" value="ARM_ARMC5"/>
</dbReference>
<dbReference type="SUPFAM" id="SSF48371">
    <property type="entry name" value="ARM repeat"/>
    <property type="match status" value="1"/>
</dbReference>
<dbReference type="PANTHER" id="PTHR23312:SF8">
    <property type="entry name" value="ARMADILLO REPEAT-CONTAINING PROTEIN 5"/>
    <property type="match status" value="1"/>
</dbReference>
<dbReference type="GO" id="GO:0009653">
    <property type="term" value="P:anatomical structure morphogenesis"/>
    <property type="evidence" value="ECO:0007669"/>
    <property type="project" value="TreeGrafter"/>
</dbReference>
<dbReference type="STRING" id="104452.A0A0L7LLP1"/>
<dbReference type="SUPFAM" id="SSF54695">
    <property type="entry name" value="POZ domain"/>
    <property type="match status" value="1"/>
</dbReference>
<feature type="region of interest" description="Disordered" evidence="1">
    <location>
        <begin position="260"/>
        <end position="299"/>
    </location>
</feature>
<dbReference type="InterPro" id="IPR011989">
    <property type="entry name" value="ARM-like"/>
</dbReference>
<feature type="compositionally biased region" description="Low complexity" evidence="1">
    <location>
        <begin position="269"/>
        <end position="280"/>
    </location>
</feature>
<gene>
    <name evidence="3" type="ORF">OBRU01_05957</name>
</gene>
<evidence type="ECO:0000313" key="4">
    <source>
        <dbReference type="Proteomes" id="UP000037510"/>
    </source>
</evidence>
<dbReference type="AlphaFoldDB" id="A0A0L7LLP1"/>
<dbReference type="InterPro" id="IPR000210">
    <property type="entry name" value="BTB/POZ_dom"/>
</dbReference>
<keyword evidence="4" id="KW-1185">Reference proteome</keyword>
<dbReference type="GO" id="GO:0005829">
    <property type="term" value="C:cytosol"/>
    <property type="evidence" value="ECO:0007669"/>
    <property type="project" value="TreeGrafter"/>
</dbReference>